<protein>
    <submittedName>
        <fullName evidence="5">Glycosyl transferase</fullName>
    </submittedName>
</protein>
<dbReference type="PANTHER" id="PTHR45947:SF3">
    <property type="entry name" value="SULFOQUINOVOSYL TRANSFERASE SQD2"/>
    <property type="match status" value="1"/>
</dbReference>
<evidence type="ECO:0000256" key="2">
    <source>
        <dbReference type="ARBA" id="ARBA00022679"/>
    </source>
</evidence>
<sequence length="406" mass="43424">MRVALISEHASPLAALGGVDAGGQNTHVAELAGALAAAGHEVRVYTRRDCPDLPTVVPMGDRAEVVHVPAGPAAALPKDELLPHMGRFAEWLADDWRDEWRPDVAHAHFWMSGLAAVTAGRRTDVPVVQTYHALGSVKRRHQGSADTSPPRRVAYERELGRVADRVIVQCQDEVNELVRLGVPRNRMSLVPSGVNVERFRPDGPAVPRDRGRPRILTVARLVERKGVEDLIRALPSVPRAELVVVGGPPEGELAGDPYARRLHQLAESCGVAGRVRLAGAVPAHEMPQWYRSADLLAATPWYEPFGLTVLEAMACGVPVVASAVGGLVDTVVDGVTGDLVPARDPVLLAAALRRLVLGDVRRFSYAAAAVDRATHSYAWPRVAARLAAVYASVAGVATEPTPEVVA</sequence>
<dbReference type="RefSeq" id="WP_213012821.1">
    <property type="nucleotide sequence ID" value="NZ_BOQN01000136.1"/>
</dbReference>
<dbReference type="InterPro" id="IPR028098">
    <property type="entry name" value="Glyco_trans_4-like_N"/>
</dbReference>
<feature type="domain" description="Glycosyl transferase family 1" evidence="3">
    <location>
        <begin position="208"/>
        <end position="359"/>
    </location>
</feature>
<dbReference type="Gene3D" id="3.40.50.2000">
    <property type="entry name" value="Glycogen Phosphorylase B"/>
    <property type="match status" value="2"/>
</dbReference>
<dbReference type="SUPFAM" id="SSF53756">
    <property type="entry name" value="UDP-Glycosyltransferase/glycogen phosphorylase"/>
    <property type="match status" value="1"/>
</dbReference>
<evidence type="ECO:0000313" key="6">
    <source>
        <dbReference type="Proteomes" id="UP000677082"/>
    </source>
</evidence>
<gene>
    <name evidence="5" type="ORF">Ato02nite_089670</name>
</gene>
<comment type="caution">
    <text evidence="5">The sequence shown here is derived from an EMBL/GenBank/DDBJ whole genome shotgun (WGS) entry which is preliminary data.</text>
</comment>
<keyword evidence="2 5" id="KW-0808">Transferase</keyword>
<evidence type="ECO:0000313" key="5">
    <source>
        <dbReference type="EMBL" id="GIM97174.1"/>
    </source>
</evidence>
<proteinExistence type="predicted"/>
<keyword evidence="6" id="KW-1185">Reference proteome</keyword>
<feature type="domain" description="Glycosyltransferase subfamily 4-like N-terminal" evidence="4">
    <location>
        <begin position="22"/>
        <end position="198"/>
    </location>
</feature>
<accession>A0A919WBI3</accession>
<dbReference type="GO" id="GO:1901137">
    <property type="term" value="P:carbohydrate derivative biosynthetic process"/>
    <property type="evidence" value="ECO:0007669"/>
    <property type="project" value="UniProtKB-ARBA"/>
</dbReference>
<evidence type="ECO:0000259" key="3">
    <source>
        <dbReference type="Pfam" id="PF00534"/>
    </source>
</evidence>
<dbReference type="PANTHER" id="PTHR45947">
    <property type="entry name" value="SULFOQUINOVOSYL TRANSFERASE SQD2"/>
    <property type="match status" value="1"/>
</dbReference>
<dbReference type="Pfam" id="PF13439">
    <property type="entry name" value="Glyco_transf_4"/>
    <property type="match status" value="1"/>
</dbReference>
<dbReference type="EMBL" id="BOQN01000136">
    <property type="protein sequence ID" value="GIM97174.1"/>
    <property type="molecule type" value="Genomic_DNA"/>
</dbReference>
<dbReference type="InterPro" id="IPR001296">
    <property type="entry name" value="Glyco_trans_1"/>
</dbReference>
<evidence type="ECO:0000259" key="4">
    <source>
        <dbReference type="Pfam" id="PF13439"/>
    </source>
</evidence>
<keyword evidence="1" id="KW-0328">Glycosyltransferase</keyword>
<dbReference type="Pfam" id="PF00534">
    <property type="entry name" value="Glycos_transf_1"/>
    <property type="match status" value="1"/>
</dbReference>
<name>A0A919WBI3_9ACTN</name>
<evidence type="ECO:0000256" key="1">
    <source>
        <dbReference type="ARBA" id="ARBA00022676"/>
    </source>
</evidence>
<organism evidence="5 6">
    <name type="scientific">Paractinoplanes toevensis</name>
    <dbReference type="NCBI Taxonomy" id="571911"/>
    <lineage>
        <taxon>Bacteria</taxon>
        <taxon>Bacillati</taxon>
        <taxon>Actinomycetota</taxon>
        <taxon>Actinomycetes</taxon>
        <taxon>Micromonosporales</taxon>
        <taxon>Micromonosporaceae</taxon>
        <taxon>Paractinoplanes</taxon>
    </lineage>
</organism>
<dbReference type="Proteomes" id="UP000677082">
    <property type="component" value="Unassembled WGS sequence"/>
</dbReference>
<dbReference type="InterPro" id="IPR050194">
    <property type="entry name" value="Glycosyltransferase_grp1"/>
</dbReference>
<reference evidence="5 6" key="1">
    <citation type="submission" date="2021-03" db="EMBL/GenBank/DDBJ databases">
        <title>Whole genome shotgun sequence of Actinoplanes toevensis NBRC 105298.</title>
        <authorList>
            <person name="Komaki H."/>
            <person name="Tamura T."/>
        </authorList>
    </citation>
    <scope>NUCLEOTIDE SEQUENCE [LARGE SCALE GENOMIC DNA]</scope>
    <source>
        <strain evidence="5 6">NBRC 105298</strain>
    </source>
</reference>
<dbReference type="AlphaFoldDB" id="A0A919WBI3"/>
<dbReference type="GO" id="GO:0016758">
    <property type="term" value="F:hexosyltransferase activity"/>
    <property type="evidence" value="ECO:0007669"/>
    <property type="project" value="TreeGrafter"/>
</dbReference>